<feature type="compositionally biased region" description="Acidic residues" evidence="1">
    <location>
        <begin position="23"/>
        <end position="45"/>
    </location>
</feature>
<accession>A0A9P0P0U9</accession>
<sequence>MSQTKRPRSESSTDPKKWMEWYNEMEEDESEPEGNESESDDDFVYESEHDTDSEQGADEQSLDDEDEGMLDDDTYLAKDGMTRWKNGSFPLNVRTRACNIITHLPGPRNEARELKSEIDIYNLFLDQDIIGTIVESTNIYIQKARAKFGRERDARETDALEVRALIGLLYLIGSLRCSKKKSINYGTIQKATVSNHVIYLCRKTGLDFF</sequence>
<name>A0A9P0P0U9_ACAOB</name>
<keyword evidence="4" id="KW-1185">Reference proteome</keyword>
<organism evidence="3 4">
    <name type="scientific">Acanthoscelides obtectus</name>
    <name type="common">Bean weevil</name>
    <name type="synonym">Bruchus obtectus</name>
    <dbReference type="NCBI Taxonomy" id="200917"/>
    <lineage>
        <taxon>Eukaryota</taxon>
        <taxon>Metazoa</taxon>
        <taxon>Ecdysozoa</taxon>
        <taxon>Arthropoda</taxon>
        <taxon>Hexapoda</taxon>
        <taxon>Insecta</taxon>
        <taxon>Pterygota</taxon>
        <taxon>Neoptera</taxon>
        <taxon>Endopterygota</taxon>
        <taxon>Coleoptera</taxon>
        <taxon>Polyphaga</taxon>
        <taxon>Cucujiformia</taxon>
        <taxon>Chrysomeloidea</taxon>
        <taxon>Chrysomelidae</taxon>
        <taxon>Bruchinae</taxon>
        <taxon>Bruchini</taxon>
        <taxon>Acanthoscelides</taxon>
    </lineage>
</organism>
<dbReference type="InterPro" id="IPR029526">
    <property type="entry name" value="PGBD"/>
</dbReference>
<feature type="domain" description="PiggyBac transposable element-derived protein" evidence="2">
    <location>
        <begin position="118"/>
        <end position="179"/>
    </location>
</feature>
<dbReference type="Proteomes" id="UP001152888">
    <property type="component" value="Unassembled WGS sequence"/>
</dbReference>
<feature type="region of interest" description="Disordered" evidence="1">
    <location>
        <begin position="1"/>
        <end position="72"/>
    </location>
</feature>
<comment type="caution">
    <text evidence="3">The sequence shown here is derived from an EMBL/GenBank/DDBJ whole genome shotgun (WGS) entry which is preliminary data.</text>
</comment>
<dbReference type="EMBL" id="CAKOFQ010006701">
    <property type="protein sequence ID" value="CAH1962352.1"/>
    <property type="molecule type" value="Genomic_DNA"/>
</dbReference>
<dbReference type="Pfam" id="PF13843">
    <property type="entry name" value="DDE_Tnp_1_7"/>
    <property type="match status" value="1"/>
</dbReference>
<proteinExistence type="predicted"/>
<feature type="compositionally biased region" description="Acidic residues" evidence="1">
    <location>
        <begin position="53"/>
        <end position="72"/>
    </location>
</feature>
<dbReference type="OrthoDB" id="6779804at2759"/>
<reference evidence="3" key="1">
    <citation type="submission" date="2022-03" db="EMBL/GenBank/DDBJ databases">
        <authorList>
            <person name="Sayadi A."/>
        </authorList>
    </citation>
    <scope>NUCLEOTIDE SEQUENCE</scope>
</reference>
<evidence type="ECO:0000256" key="1">
    <source>
        <dbReference type="SAM" id="MobiDB-lite"/>
    </source>
</evidence>
<evidence type="ECO:0000259" key="2">
    <source>
        <dbReference type="Pfam" id="PF13843"/>
    </source>
</evidence>
<protein>
    <recommendedName>
        <fullName evidence="2">PiggyBac transposable element-derived protein domain-containing protein</fullName>
    </recommendedName>
</protein>
<gene>
    <name evidence="3" type="ORF">ACAOBT_LOCUS4637</name>
</gene>
<feature type="compositionally biased region" description="Basic and acidic residues" evidence="1">
    <location>
        <begin position="7"/>
        <end position="19"/>
    </location>
</feature>
<evidence type="ECO:0000313" key="3">
    <source>
        <dbReference type="EMBL" id="CAH1962352.1"/>
    </source>
</evidence>
<dbReference type="AlphaFoldDB" id="A0A9P0P0U9"/>
<evidence type="ECO:0000313" key="4">
    <source>
        <dbReference type="Proteomes" id="UP001152888"/>
    </source>
</evidence>